<evidence type="ECO:0000313" key="6">
    <source>
        <dbReference type="Proteomes" id="UP000254720"/>
    </source>
</evidence>
<dbReference type="Gene3D" id="2.60.260.20">
    <property type="entry name" value="Urease metallochaperone UreE, N-terminal domain"/>
    <property type="match status" value="2"/>
</dbReference>
<dbReference type="OrthoDB" id="9779889at2"/>
<dbReference type="SUPFAM" id="SSF46565">
    <property type="entry name" value="Chaperone J-domain"/>
    <property type="match status" value="1"/>
</dbReference>
<dbReference type="EMBL" id="QQAX01000017">
    <property type="protein sequence ID" value="RDI41813.1"/>
    <property type="molecule type" value="Genomic_DNA"/>
</dbReference>
<evidence type="ECO:0000313" key="5">
    <source>
        <dbReference type="EMBL" id="RDI41813.1"/>
    </source>
</evidence>
<dbReference type="InterPro" id="IPR002939">
    <property type="entry name" value="DnaJ_C"/>
</dbReference>
<dbReference type="SUPFAM" id="SSF49493">
    <property type="entry name" value="HSP40/DnaJ peptide-binding domain"/>
    <property type="match status" value="2"/>
</dbReference>
<dbReference type="PANTHER" id="PTHR43096:SF52">
    <property type="entry name" value="DNAJ HOMOLOG 1, MITOCHONDRIAL-RELATED"/>
    <property type="match status" value="1"/>
</dbReference>
<gene>
    <name evidence="5" type="ORF">C8D86_11729</name>
</gene>
<dbReference type="SMART" id="SM00271">
    <property type="entry name" value="DnaJ"/>
    <property type="match status" value="1"/>
</dbReference>
<keyword evidence="3" id="KW-0143">Chaperone</keyword>
<dbReference type="Gene3D" id="1.10.287.110">
    <property type="entry name" value="DnaJ domain"/>
    <property type="match status" value="1"/>
</dbReference>
<dbReference type="Pfam" id="PF01556">
    <property type="entry name" value="DnaJ_C"/>
    <property type="match status" value="1"/>
</dbReference>
<evidence type="ECO:0000256" key="2">
    <source>
        <dbReference type="ARBA" id="ARBA00023125"/>
    </source>
</evidence>
<dbReference type="RefSeq" id="WP_114834813.1">
    <property type="nucleotide sequence ID" value="NZ_LR699114.1"/>
</dbReference>
<dbReference type="GO" id="GO:0005737">
    <property type="term" value="C:cytoplasm"/>
    <property type="evidence" value="ECO:0007669"/>
    <property type="project" value="TreeGrafter"/>
</dbReference>
<dbReference type="GO" id="GO:0003677">
    <property type="term" value="F:DNA binding"/>
    <property type="evidence" value="ECO:0007669"/>
    <property type="project" value="UniProtKB-KW"/>
</dbReference>
<dbReference type="FunFam" id="2.60.260.20:FF:000013">
    <property type="entry name" value="DnaJ subfamily B member 11"/>
    <property type="match status" value="1"/>
</dbReference>
<dbReference type="InterPro" id="IPR018253">
    <property type="entry name" value="DnaJ_domain_CS"/>
</dbReference>
<dbReference type="CDD" id="cd10747">
    <property type="entry name" value="DnaJ_C"/>
    <property type="match status" value="1"/>
</dbReference>
<evidence type="ECO:0000256" key="1">
    <source>
        <dbReference type="ARBA" id="ARBA00022490"/>
    </source>
</evidence>
<proteinExistence type="predicted"/>
<keyword evidence="1" id="KW-0963">Cytoplasm</keyword>
<protein>
    <submittedName>
        <fullName evidence="5">Curved DNA-binding protein</fullName>
    </submittedName>
</protein>
<dbReference type="FunFam" id="2.60.260.20:FF:000008">
    <property type="entry name" value="Curved DNA-binding protein"/>
    <property type="match status" value="1"/>
</dbReference>
<dbReference type="GO" id="GO:0051082">
    <property type="term" value="F:unfolded protein binding"/>
    <property type="evidence" value="ECO:0007669"/>
    <property type="project" value="InterPro"/>
</dbReference>
<organism evidence="5 6">
    <name type="scientific">Aquicella lusitana</name>
    <dbReference type="NCBI Taxonomy" id="254246"/>
    <lineage>
        <taxon>Bacteria</taxon>
        <taxon>Pseudomonadati</taxon>
        <taxon>Pseudomonadota</taxon>
        <taxon>Gammaproteobacteria</taxon>
        <taxon>Legionellales</taxon>
        <taxon>Coxiellaceae</taxon>
        <taxon>Aquicella</taxon>
    </lineage>
</organism>
<dbReference type="AlphaFoldDB" id="A0A370GIQ4"/>
<dbReference type="PANTHER" id="PTHR43096">
    <property type="entry name" value="DNAJ HOMOLOG 1, MITOCHONDRIAL-RELATED"/>
    <property type="match status" value="1"/>
</dbReference>
<dbReference type="PROSITE" id="PS50076">
    <property type="entry name" value="DNAJ_2"/>
    <property type="match status" value="1"/>
</dbReference>
<accession>A0A370GIQ4</accession>
<dbReference type="GO" id="GO:0042026">
    <property type="term" value="P:protein refolding"/>
    <property type="evidence" value="ECO:0007669"/>
    <property type="project" value="TreeGrafter"/>
</dbReference>
<feature type="domain" description="J" evidence="4">
    <location>
        <begin position="5"/>
        <end position="69"/>
    </location>
</feature>
<name>A0A370GIQ4_9COXI</name>
<comment type="caution">
    <text evidence="5">The sequence shown here is derived from an EMBL/GenBank/DDBJ whole genome shotgun (WGS) entry which is preliminary data.</text>
</comment>
<sequence length="325" mass="36258">MEYKDYYKILGVDRKASQDDIKHAYRRLARKFHPDVSKEPNAEEQFKNVQEAYEVLKDPEKRTAYDQLGSQWKAGQEFRPPPGWESAHTRFYTSGDTGAFTEGDFGGDFSDFFSSLFGGGRTQTGFERDTFAGFKRRGSDQHARISISLEDAFRGTNKTIQLQVPIVDENTGHVSHQIRTIKVNIPAGATQGQQLRLAQQGNPGIGGAPAGDLYLEIDIEPHPIFSLEGKNVYLTLPVTPWEAALGADIRVPTLAGKIGLKLPAATQTGQKLRLKEKGMPGKPHAGDQFVVVQIKTPPAETEEQRQLYQKMAQIMPFNPRKDWAV</sequence>
<reference evidence="5 6" key="1">
    <citation type="submission" date="2018-07" db="EMBL/GenBank/DDBJ databases">
        <title>Genomic Encyclopedia of Type Strains, Phase IV (KMG-IV): sequencing the most valuable type-strain genomes for metagenomic binning, comparative biology and taxonomic classification.</title>
        <authorList>
            <person name="Goeker M."/>
        </authorList>
    </citation>
    <scope>NUCLEOTIDE SEQUENCE [LARGE SCALE GENOMIC DNA]</scope>
    <source>
        <strain evidence="5 6">DSM 16500</strain>
    </source>
</reference>
<dbReference type="Pfam" id="PF00226">
    <property type="entry name" value="DnaJ"/>
    <property type="match status" value="1"/>
</dbReference>
<dbReference type="Proteomes" id="UP000254720">
    <property type="component" value="Unassembled WGS sequence"/>
</dbReference>
<dbReference type="InterPro" id="IPR008971">
    <property type="entry name" value="HSP40/DnaJ_pept-bd"/>
</dbReference>
<dbReference type="CDD" id="cd06257">
    <property type="entry name" value="DnaJ"/>
    <property type="match status" value="1"/>
</dbReference>
<evidence type="ECO:0000259" key="4">
    <source>
        <dbReference type="PROSITE" id="PS50076"/>
    </source>
</evidence>
<dbReference type="PRINTS" id="PR00625">
    <property type="entry name" value="JDOMAIN"/>
</dbReference>
<dbReference type="PROSITE" id="PS00636">
    <property type="entry name" value="DNAJ_1"/>
    <property type="match status" value="1"/>
</dbReference>
<keyword evidence="6" id="KW-1185">Reference proteome</keyword>
<dbReference type="InterPro" id="IPR036869">
    <property type="entry name" value="J_dom_sf"/>
</dbReference>
<keyword evidence="2 5" id="KW-0238">DNA-binding</keyword>
<dbReference type="InterPro" id="IPR001623">
    <property type="entry name" value="DnaJ_domain"/>
</dbReference>
<evidence type="ECO:0000256" key="3">
    <source>
        <dbReference type="ARBA" id="ARBA00023186"/>
    </source>
</evidence>